<keyword evidence="1" id="KW-0285">Flavoprotein</keyword>
<dbReference type="GO" id="GO:0016491">
    <property type="term" value="F:oxidoreductase activity"/>
    <property type="evidence" value="ECO:0007669"/>
    <property type="project" value="UniProtKB-KW"/>
</dbReference>
<keyword evidence="3" id="KW-0560">Oxidoreductase</keyword>
<dbReference type="PANTHER" id="PTHR43476">
    <property type="entry name" value="3-(3-HYDROXY-PHENYL)PROPIONATE/3-HYDROXYCINNAMIC ACID HYDROXYLASE"/>
    <property type="match status" value="1"/>
</dbReference>
<keyword evidence="2" id="KW-0274">FAD</keyword>
<dbReference type="InterPro" id="IPR002938">
    <property type="entry name" value="FAD-bd"/>
</dbReference>
<dbReference type="Pfam" id="PF01494">
    <property type="entry name" value="FAD_binding_3"/>
    <property type="match status" value="1"/>
</dbReference>
<evidence type="ECO:0000256" key="2">
    <source>
        <dbReference type="ARBA" id="ARBA00022827"/>
    </source>
</evidence>
<evidence type="ECO:0000259" key="4">
    <source>
        <dbReference type="Pfam" id="PF01494"/>
    </source>
</evidence>
<dbReference type="SUPFAM" id="SSF51905">
    <property type="entry name" value="FAD/NAD(P)-binding domain"/>
    <property type="match status" value="1"/>
</dbReference>
<dbReference type="Proteomes" id="UP001216150">
    <property type="component" value="Unassembled WGS sequence"/>
</dbReference>
<feature type="domain" description="FAD-binding" evidence="4">
    <location>
        <begin position="9"/>
        <end position="367"/>
    </location>
</feature>
<name>A0AAD6GT41_9EURO</name>
<dbReference type="Gene3D" id="3.50.50.60">
    <property type="entry name" value="FAD/NAD(P)-binding domain"/>
    <property type="match status" value="1"/>
</dbReference>
<evidence type="ECO:0000313" key="6">
    <source>
        <dbReference type="Proteomes" id="UP001216150"/>
    </source>
</evidence>
<dbReference type="PRINTS" id="PR00420">
    <property type="entry name" value="RNGMNOXGNASE"/>
</dbReference>
<dbReference type="EMBL" id="JAQJAC010000004">
    <property type="protein sequence ID" value="KAJ5585666.1"/>
    <property type="molecule type" value="Genomic_DNA"/>
</dbReference>
<sequence>MADTDCETTDVVICGCGPTGAMLSAYLGRMSIPHVVIEKEPEITTDPRGIALDEDGIRALQGAGIYDPIYSDIGTCMGKFKFIGGKEKVLDRKAFLEMDYSTTEGGTGHVGFICHKQPVLEKYLRNAMTSSSFCQLQINATMIDIREEGDHVYSQYRDAQGKIRNVKSRFLVGADGKTGFTRKNFMEPLGIRMEPAHQSFYDETWVALNWEILLPREKTHPDFPLWKLGYKPQEVYDIFFPREFQVHLLWRFEFVVLPGEDGQEMSNPENIEKVVYPYITHPGSKYGLMQDIAYPHDCIRVLRSRPFRFAARSCNRWSHGRVILCGDAAHVFPPFGGQGIASGFRDATSLAWRLALLCRQGPSTKLSNHEEVLSAWYIERKQQLERSLSSTIENGQFVTEGNPLKIFLRDWSLYFMHFIPSWARDLRLGRRKEGMVPYQYFPGLPFDPAYKGGTILRQVYCKPIGKSDDVFFSDDIIFGKEKKGLFQLLVYLNDVNEVNVAREVLSRIEETSKGEIPYADVTYLVGRLDMEAESLTLDVSSVYCLATTEEFAVSPLCRGRPVPEYYDPHQLAKALGGSKFVLVRPDRIVYAACDDASQLEKEVIEAVAYLGA</sequence>
<comment type="caution">
    <text evidence="5">The sequence shown here is derived from an EMBL/GenBank/DDBJ whole genome shotgun (WGS) entry which is preliminary data.</text>
</comment>
<dbReference type="InterPro" id="IPR036188">
    <property type="entry name" value="FAD/NAD-bd_sf"/>
</dbReference>
<dbReference type="Gene3D" id="3.30.9.10">
    <property type="entry name" value="D-Amino Acid Oxidase, subunit A, domain 2"/>
    <property type="match status" value="1"/>
</dbReference>
<organism evidence="5 6">
    <name type="scientific">Penicillium hetheringtonii</name>
    <dbReference type="NCBI Taxonomy" id="911720"/>
    <lineage>
        <taxon>Eukaryota</taxon>
        <taxon>Fungi</taxon>
        <taxon>Dikarya</taxon>
        <taxon>Ascomycota</taxon>
        <taxon>Pezizomycotina</taxon>
        <taxon>Eurotiomycetes</taxon>
        <taxon>Eurotiomycetidae</taxon>
        <taxon>Eurotiales</taxon>
        <taxon>Aspergillaceae</taxon>
        <taxon>Penicillium</taxon>
    </lineage>
</organism>
<dbReference type="PANTHER" id="PTHR43476:SF3">
    <property type="entry name" value="FAD-BINDING MONOOXYGENASE"/>
    <property type="match status" value="1"/>
</dbReference>
<evidence type="ECO:0000313" key="5">
    <source>
        <dbReference type="EMBL" id="KAJ5585666.1"/>
    </source>
</evidence>
<evidence type="ECO:0000256" key="1">
    <source>
        <dbReference type="ARBA" id="ARBA00022630"/>
    </source>
</evidence>
<reference evidence="5 6" key="1">
    <citation type="journal article" date="2023" name="IMA Fungus">
        <title>Comparative genomic study of the Penicillium genus elucidates a diverse pangenome and 15 lateral gene transfer events.</title>
        <authorList>
            <person name="Petersen C."/>
            <person name="Sorensen T."/>
            <person name="Nielsen M.R."/>
            <person name="Sondergaard T.E."/>
            <person name="Sorensen J.L."/>
            <person name="Fitzpatrick D.A."/>
            <person name="Frisvad J.C."/>
            <person name="Nielsen K.L."/>
        </authorList>
    </citation>
    <scope>NUCLEOTIDE SEQUENCE [LARGE SCALE GENOMIC DNA]</scope>
    <source>
        <strain evidence="5 6">IBT 29057</strain>
    </source>
</reference>
<protein>
    <recommendedName>
        <fullName evidence="4">FAD-binding domain-containing protein</fullName>
    </recommendedName>
</protein>
<evidence type="ECO:0000256" key="3">
    <source>
        <dbReference type="ARBA" id="ARBA00023002"/>
    </source>
</evidence>
<dbReference type="AlphaFoldDB" id="A0AAD6GT41"/>
<dbReference type="InterPro" id="IPR050631">
    <property type="entry name" value="PheA/TfdB_FAD_monoxygenase"/>
</dbReference>
<proteinExistence type="predicted"/>
<keyword evidence="6" id="KW-1185">Reference proteome</keyword>
<accession>A0AAD6GT41</accession>
<gene>
    <name evidence="5" type="ORF">N7450_005453</name>
</gene>
<dbReference type="GO" id="GO:0071949">
    <property type="term" value="F:FAD binding"/>
    <property type="evidence" value="ECO:0007669"/>
    <property type="project" value="InterPro"/>
</dbReference>